<dbReference type="Gene3D" id="3.30.457.60">
    <property type="match status" value="1"/>
</dbReference>
<feature type="coiled-coil region" evidence="7">
    <location>
        <begin position="177"/>
        <end position="283"/>
    </location>
</feature>
<proteinExistence type="inferred from homology"/>
<name>A0A9N9TXG5_PHYSR</name>
<dbReference type="GO" id="GO:0072686">
    <property type="term" value="C:mitotic spindle"/>
    <property type="evidence" value="ECO:0007669"/>
    <property type="project" value="TreeGrafter"/>
</dbReference>
<feature type="coiled-coil region" evidence="7">
    <location>
        <begin position="353"/>
        <end position="614"/>
    </location>
</feature>
<dbReference type="GO" id="GO:0051301">
    <property type="term" value="P:cell division"/>
    <property type="evidence" value="ECO:0007669"/>
    <property type="project" value="UniProtKB-KW"/>
</dbReference>
<keyword evidence="3" id="KW-0132">Cell division</keyword>
<evidence type="ECO:0000313" key="9">
    <source>
        <dbReference type="EMBL" id="CAG9863182.1"/>
    </source>
</evidence>
<dbReference type="Pfam" id="PF05557">
    <property type="entry name" value="MAD"/>
    <property type="match status" value="1"/>
</dbReference>
<comment type="subcellular location">
    <subcellularLocation>
        <location evidence="1">Nucleus</location>
    </subcellularLocation>
</comment>
<dbReference type="GO" id="GO:0007094">
    <property type="term" value="P:mitotic spindle assembly checkpoint signaling"/>
    <property type="evidence" value="ECO:0007669"/>
    <property type="project" value="InterPro"/>
</dbReference>
<feature type="coiled-coil region" evidence="7">
    <location>
        <begin position="113"/>
        <end position="140"/>
    </location>
</feature>
<dbReference type="OrthoDB" id="331602at2759"/>
<evidence type="ECO:0008006" key="11">
    <source>
        <dbReference type="Google" id="ProtNLM"/>
    </source>
</evidence>
<keyword evidence="6" id="KW-0131">Cell cycle</keyword>
<dbReference type="GO" id="GO:0005635">
    <property type="term" value="C:nuclear envelope"/>
    <property type="evidence" value="ECO:0007669"/>
    <property type="project" value="TreeGrafter"/>
</dbReference>
<dbReference type="EMBL" id="OU900099">
    <property type="protein sequence ID" value="CAG9863182.1"/>
    <property type="molecule type" value="Genomic_DNA"/>
</dbReference>
<evidence type="ECO:0000256" key="1">
    <source>
        <dbReference type="ARBA" id="ARBA00004123"/>
    </source>
</evidence>
<comment type="similarity">
    <text evidence="2">Belongs to the MAD1 family.</text>
</comment>
<keyword evidence="7" id="KW-0175">Coiled coil</keyword>
<dbReference type="Gene3D" id="1.20.5.170">
    <property type="match status" value="1"/>
</dbReference>
<keyword evidence="5" id="KW-0539">Nucleus</keyword>
<sequence length="718" mass="84121">MEGCPNDTIVNMVKTLNPPSTDFPIKRSLNGNEESTPVPIKRFKSISKDSTPYEGSPRELRRMRADLVEARITIKDLQCRLTNSHSLRNKMELEFKEENKILRRQSEYDKKSIQELEDQLQTIRKREKDLKSQLSEIKCKYDLLKINSAKEIEMLQNSSSNSKEESTESDIEESAVVASLNRRITELETMLESAEDDAETQKQYVKELSSKLSEDNNLQKNLEQKEYELMKAKLTVNNLEYQLKSYSEFQDQAKQQADKLSRYIELEKENERLNQERASLLDQVKNKLILEEQAFDFKRRLEKYKDYDKKLMDLQIQQSQSMLQLNEWKAVAREICESMDSDSSLPHQLRSVVEKLQHQELTLTSQKVELECELKSISHESKVLKSEVEKCRKLIEELKLTGEQKQKLIHRMEKRLKLVISERDSYRRQLDSYENDLTMDTTVSRSSSQLQTQREHINNLEKLVSGYRDTVAELENDLHNAQPHLRDDIPLKIEQVARLKDEVQRLKLENDKLRQRCDQLEIKLERQMENDSSFKGGKIAHQLYNPLRESVEQRANQVENLKKEIERLKLKIKNYEQGIENSKIGDVTLHSKEIDALNEQLKSQESQTEMLRNYLKSNFQELRNVIYVLFGYKMDRTKNSLYTLANMYAEKPEDVICFQYADGNMHLLQNEFTASLEHMINLHVKQQNSIPVFLSSLTLDLFANKSMTGLLSVNLTGN</sequence>
<dbReference type="Proteomes" id="UP001153712">
    <property type="component" value="Chromosome 6"/>
</dbReference>
<dbReference type="PANTHER" id="PTHR23168:SF0">
    <property type="entry name" value="MITOTIC SPINDLE ASSEMBLY CHECKPOINT PROTEIN MAD1"/>
    <property type="match status" value="1"/>
</dbReference>
<protein>
    <recommendedName>
        <fullName evidence="11">Mitotic spindle assembly checkpoint protein MAD1</fullName>
    </recommendedName>
</protein>
<evidence type="ECO:0000313" key="10">
    <source>
        <dbReference type="Proteomes" id="UP001153712"/>
    </source>
</evidence>
<organism evidence="9 10">
    <name type="scientific">Phyllotreta striolata</name>
    <name type="common">Striped flea beetle</name>
    <name type="synonym">Crioceris striolata</name>
    <dbReference type="NCBI Taxonomy" id="444603"/>
    <lineage>
        <taxon>Eukaryota</taxon>
        <taxon>Metazoa</taxon>
        <taxon>Ecdysozoa</taxon>
        <taxon>Arthropoda</taxon>
        <taxon>Hexapoda</taxon>
        <taxon>Insecta</taxon>
        <taxon>Pterygota</taxon>
        <taxon>Neoptera</taxon>
        <taxon>Endopterygota</taxon>
        <taxon>Coleoptera</taxon>
        <taxon>Polyphaga</taxon>
        <taxon>Cucujiformia</taxon>
        <taxon>Chrysomeloidea</taxon>
        <taxon>Chrysomelidae</taxon>
        <taxon>Galerucinae</taxon>
        <taxon>Alticini</taxon>
        <taxon>Phyllotreta</taxon>
    </lineage>
</organism>
<dbReference type="AlphaFoldDB" id="A0A9N9TXG5"/>
<evidence type="ECO:0000256" key="7">
    <source>
        <dbReference type="SAM" id="Coils"/>
    </source>
</evidence>
<evidence type="ECO:0000256" key="6">
    <source>
        <dbReference type="ARBA" id="ARBA00023306"/>
    </source>
</evidence>
<gene>
    <name evidence="9" type="ORF">PHYEVI_LOCUS9481</name>
</gene>
<reference evidence="9" key="1">
    <citation type="submission" date="2022-01" db="EMBL/GenBank/DDBJ databases">
        <authorList>
            <person name="King R."/>
        </authorList>
    </citation>
    <scope>NUCLEOTIDE SEQUENCE</scope>
</reference>
<dbReference type="GO" id="GO:0000776">
    <property type="term" value="C:kinetochore"/>
    <property type="evidence" value="ECO:0007669"/>
    <property type="project" value="TreeGrafter"/>
</dbReference>
<evidence type="ECO:0000256" key="4">
    <source>
        <dbReference type="ARBA" id="ARBA00022776"/>
    </source>
</evidence>
<evidence type="ECO:0000256" key="5">
    <source>
        <dbReference type="ARBA" id="ARBA00023242"/>
    </source>
</evidence>
<dbReference type="GO" id="GO:0051315">
    <property type="term" value="P:attachment of mitotic spindle microtubules to kinetochore"/>
    <property type="evidence" value="ECO:0007669"/>
    <property type="project" value="TreeGrafter"/>
</dbReference>
<evidence type="ECO:0000256" key="8">
    <source>
        <dbReference type="SAM" id="MobiDB-lite"/>
    </source>
</evidence>
<dbReference type="SUPFAM" id="SSF75704">
    <property type="entry name" value="Mitotic arrest deficient-like 1, Mad1"/>
    <property type="match status" value="1"/>
</dbReference>
<dbReference type="InterPro" id="IPR008672">
    <property type="entry name" value="Mad1"/>
</dbReference>
<accession>A0A9N9TXG5</accession>
<dbReference type="Gene3D" id="6.10.250.90">
    <property type="match status" value="1"/>
</dbReference>
<dbReference type="PANTHER" id="PTHR23168">
    <property type="entry name" value="MITOTIC SPINDLE ASSEMBLY CHECKPOINT PROTEIN MAD1 MITOTIC ARREST DEFICIENT-LIKE PROTEIN 1"/>
    <property type="match status" value="1"/>
</dbReference>
<keyword evidence="4" id="KW-0498">Mitosis</keyword>
<keyword evidence="10" id="KW-1185">Reference proteome</keyword>
<evidence type="ECO:0000256" key="3">
    <source>
        <dbReference type="ARBA" id="ARBA00022618"/>
    </source>
</evidence>
<evidence type="ECO:0000256" key="2">
    <source>
        <dbReference type="ARBA" id="ARBA00008029"/>
    </source>
</evidence>
<feature type="region of interest" description="Disordered" evidence="8">
    <location>
        <begin position="155"/>
        <end position="174"/>
    </location>
</feature>